<dbReference type="GO" id="GO:0003700">
    <property type="term" value="F:DNA-binding transcription factor activity"/>
    <property type="evidence" value="ECO:0007669"/>
    <property type="project" value="InterPro"/>
</dbReference>
<dbReference type="RefSeq" id="WP_143985384.1">
    <property type="nucleotide sequence ID" value="NZ_CP041692.1"/>
</dbReference>
<dbReference type="Proteomes" id="UP000319263">
    <property type="component" value="Chromosome"/>
</dbReference>
<accession>A0A516PW98</accession>
<dbReference type="AlphaFoldDB" id="A0A516PW98"/>
<feature type="domain" description="HTH marR-type" evidence="1">
    <location>
        <begin position="52"/>
        <end position="98"/>
    </location>
</feature>
<dbReference type="Gene3D" id="1.10.10.10">
    <property type="entry name" value="Winged helix-like DNA-binding domain superfamily/Winged helix DNA-binding domain"/>
    <property type="match status" value="1"/>
</dbReference>
<dbReference type="SUPFAM" id="SSF46785">
    <property type="entry name" value="Winged helix' DNA-binding domain"/>
    <property type="match status" value="1"/>
</dbReference>
<dbReference type="OrthoDB" id="162531at2"/>
<dbReference type="InterPro" id="IPR036390">
    <property type="entry name" value="WH_DNA-bd_sf"/>
</dbReference>
<dbReference type="KEGG" id="mik:FOE78_05350"/>
<evidence type="ECO:0000313" key="3">
    <source>
        <dbReference type="Proteomes" id="UP000319263"/>
    </source>
</evidence>
<gene>
    <name evidence="2" type="ORF">FOE78_05350</name>
</gene>
<evidence type="ECO:0000259" key="1">
    <source>
        <dbReference type="Pfam" id="PF12802"/>
    </source>
</evidence>
<sequence length="114" mass="11545">MTHRPGGSSNADPEERDTLIGTVLEAIVSISRDLATARSTGTAGPSFGDARLTSSQLDAMFLIAHSQTPLTPGAISARLGITPGAVSQLVEGLHTQGLTSKSCIPTTLGPGCCA</sequence>
<evidence type="ECO:0000313" key="2">
    <source>
        <dbReference type="EMBL" id="QDP95412.1"/>
    </source>
</evidence>
<protein>
    <submittedName>
        <fullName evidence="2">MarR family transcriptional regulator</fullName>
    </submittedName>
</protein>
<proteinExistence type="predicted"/>
<dbReference type="InterPro" id="IPR036388">
    <property type="entry name" value="WH-like_DNA-bd_sf"/>
</dbReference>
<organism evidence="2 3">
    <name type="scientific">Microlunatus elymi</name>
    <dbReference type="NCBI Taxonomy" id="2596828"/>
    <lineage>
        <taxon>Bacteria</taxon>
        <taxon>Bacillati</taxon>
        <taxon>Actinomycetota</taxon>
        <taxon>Actinomycetes</taxon>
        <taxon>Propionibacteriales</taxon>
        <taxon>Propionibacteriaceae</taxon>
        <taxon>Microlunatus</taxon>
    </lineage>
</organism>
<dbReference type="EMBL" id="CP041692">
    <property type="protein sequence ID" value="QDP95412.1"/>
    <property type="molecule type" value="Genomic_DNA"/>
</dbReference>
<dbReference type="Pfam" id="PF12802">
    <property type="entry name" value="MarR_2"/>
    <property type="match status" value="1"/>
</dbReference>
<dbReference type="InterPro" id="IPR000835">
    <property type="entry name" value="HTH_MarR-typ"/>
</dbReference>
<name>A0A516PW98_9ACTN</name>
<reference evidence="2 3" key="1">
    <citation type="submission" date="2019-07" db="EMBL/GenBank/DDBJ databases">
        <title>Microlunatus dokdonensis sp. nov. isolated from the rhizospheric soil of the wild plant Elymus tsukushiensis.</title>
        <authorList>
            <person name="Ghim S.-Y."/>
            <person name="Hwang Y.-J."/>
            <person name="Son J.-S."/>
            <person name="Shin J.-H."/>
        </authorList>
    </citation>
    <scope>NUCLEOTIDE SEQUENCE [LARGE SCALE GENOMIC DNA]</scope>
    <source>
        <strain evidence="2 3">KUDC0627</strain>
    </source>
</reference>
<keyword evidence="3" id="KW-1185">Reference proteome</keyword>